<keyword evidence="5 9" id="KW-1133">Transmembrane helix</keyword>
<accession>A0A1U9YL93</accession>
<comment type="subcellular location">
    <subcellularLocation>
        <location evidence="9">Cell membrane</location>
        <topology evidence="9">Multi-pass membrane protein</topology>
    </subcellularLocation>
    <subcellularLocation>
        <location evidence="1">Membrane</location>
        <topology evidence="1">Multi-pass membrane protein</topology>
    </subcellularLocation>
</comment>
<evidence type="ECO:0000256" key="6">
    <source>
        <dbReference type="ARBA" id="ARBA00023065"/>
    </source>
</evidence>
<evidence type="ECO:0000256" key="7">
    <source>
        <dbReference type="ARBA" id="ARBA00023136"/>
    </source>
</evidence>
<evidence type="ECO:0000256" key="4">
    <source>
        <dbReference type="ARBA" id="ARBA00022692"/>
    </source>
</evidence>
<evidence type="ECO:0000256" key="3">
    <source>
        <dbReference type="ARBA" id="ARBA00022475"/>
    </source>
</evidence>
<keyword evidence="6 9" id="KW-0406">Ion transport</keyword>
<keyword evidence="3 9" id="KW-1003">Cell membrane</keyword>
<evidence type="ECO:0000256" key="2">
    <source>
        <dbReference type="ARBA" id="ARBA00022448"/>
    </source>
</evidence>
<proteinExistence type="inferred from homology"/>
<gene>
    <name evidence="9" type="primary">mscL</name>
    <name evidence="10" type="ORF">B7C51_06495</name>
</gene>
<dbReference type="GO" id="GO:0005886">
    <property type="term" value="C:plasma membrane"/>
    <property type="evidence" value="ECO:0007669"/>
    <property type="project" value="UniProtKB-SubCell"/>
</dbReference>
<keyword evidence="8 9" id="KW-0407">Ion channel</keyword>
<comment type="function">
    <text evidence="9">Channel that opens in response to stretch forces in the membrane lipid bilayer. May participate in the regulation of osmotic pressure changes within the cell.</text>
</comment>
<evidence type="ECO:0000256" key="8">
    <source>
        <dbReference type="ARBA" id="ARBA00023303"/>
    </source>
</evidence>
<keyword evidence="2 9" id="KW-0813">Transport</keyword>
<organism evidence="10 11">
    <name type="scientific">Paenibacillus larvae subsp. pulvifaciens</name>
    <dbReference type="NCBI Taxonomy" id="1477"/>
    <lineage>
        <taxon>Bacteria</taxon>
        <taxon>Bacillati</taxon>
        <taxon>Bacillota</taxon>
        <taxon>Bacilli</taxon>
        <taxon>Bacillales</taxon>
        <taxon>Paenibacillaceae</taxon>
        <taxon>Paenibacillus</taxon>
    </lineage>
</organism>
<protein>
    <recommendedName>
        <fullName evidence="9">Large-conductance mechanosensitive channel</fullName>
    </recommendedName>
</protein>
<dbReference type="NCBIfam" id="NF001843">
    <property type="entry name" value="PRK00567.1-4"/>
    <property type="match status" value="1"/>
</dbReference>
<dbReference type="EMBL" id="CP020557">
    <property type="protein sequence ID" value="ARF67545.1"/>
    <property type="molecule type" value="Genomic_DNA"/>
</dbReference>
<dbReference type="NCBIfam" id="TIGR00220">
    <property type="entry name" value="mscL"/>
    <property type="match status" value="1"/>
</dbReference>
<dbReference type="PANTHER" id="PTHR30266">
    <property type="entry name" value="MECHANOSENSITIVE CHANNEL MSCL"/>
    <property type="match status" value="1"/>
</dbReference>
<evidence type="ECO:0000256" key="1">
    <source>
        <dbReference type="ARBA" id="ARBA00004141"/>
    </source>
</evidence>
<dbReference type="PRINTS" id="PR01264">
    <property type="entry name" value="MECHCHANNEL"/>
</dbReference>
<comment type="subunit">
    <text evidence="9">Homopentamer.</text>
</comment>
<evidence type="ECO:0000313" key="10">
    <source>
        <dbReference type="EMBL" id="ARF67545.1"/>
    </source>
</evidence>
<comment type="similarity">
    <text evidence="9">Belongs to the MscL family.</text>
</comment>
<keyword evidence="7 9" id="KW-0472">Membrane</keyword>
<dbReference type="NCBIfam" id="NF010557">
    <property type="entry name" value="PRK13952.1"/>
    <property type="match status" value="1"/>
</dbReference>
<dbReference type="InterPro" id="IPR001185">
    <property type="entry name" value="MS_channel"/>
</dbReference>
<dbReference type="Gene3D" id="1.10.1200.120">
    <property type="entry name" value="Large-conductance mechanosensitive channel, MscL, domain 1"/>
    <property type="match status" value="1"/>
</dbReference>
<dbReference type="SUPFAM" id="SSF81330">
    <property type="entry name" value="Gated mechanosensitive channel"/>
    <property type="match status" value="1"/>
</dbReference>
<dbReference type="Proteomes" id="UP000192727">
    <property type="component" value="Chromosome"/>
</dbReference>
<dbReference type="Pfam" id="PF01741">
    <property type="entry name" value="MscL"/>
    <property type="match status" value="1"/>
</dbReference>
<evidence type="ECO:0000256" key="9">
    <source>
        <dbReference type="HAMAP-Rule" id="MF_00115"/>
    </source>
</evidence>
<dbReference type="GO" id="GO:0008381">
    <property type="term" value="F:mechanosensitive monoatomic ion channel activity"/>
    <property type="evidence" value="ECO:0007669"/>
    <property type="project" value="UniProtKB-UniRule"/>
</dbReference>
<dbReference type="InterPro" id="IPR037673">
    <property type="entry name" value="MSC/AndL"/>
</dbReference>
<keyword evidence="4 9" id="KW-0812">Transmembrane</keyword>
<evidence type="ECO:0000256" key="5">
    <source>
        <dbReference type="ARBA" id="ARBA00022989"/>
    </source>
</evidence>
<name>A0A1U9YL93_9BACL</name>
<dbReference type="AlphaFoldDB" id="A0A1U9YL93"/>
<reference evidence="10 11" key="1">
    <citation type="submission" date="2017-03" db="EMBL/GenBank/DDBJ databases">
        <title>Paenibacillus larvae genome sequencing.</title>
        <authorList>
            <person name="Dingman D.W."/>
        </authorList>
    </citation>
    <scope>NUCLEOTIDE SEQUENCE [LARGE SCALE GENOMIC DNA]</scope>
    <source>
        <strain evidence="10 11">SAG 10367</strain>
    </source>
</reference>
<dbReference type="PANTHER" id="PTHR30266:SF2">
    <property type="entry name" value="LARGE-CONDUCTANCE MECHANOSENSITIVE CHANNEL"/>
    <property type="match status" value="1"/>
</dbReference>
<dbReference type="InterPro" id="IPR036019">
    <property type="entry name" value="MscL_channel"/>
</dbReference>
<feature type="transmembrane region" description="Helical" evidence="9">
    <location>
        <begin position="93"/>
        <end position="111"/>
    </location>
</feature>
<dbReference type="HAMAP" id="MF_00115">
    <property type="entry name" value="MscL"/>
    <property type="match status" value="1"/>
</dbReference>
<evidence type="ECO:0000313" key="11">
    <source>
        <dbReference type="Proteomes" id="UP000192727"/>
    </source>
</evidence>
<feature type="transmembrane region" description="Helical" evidence="9">
    <location>
        <begin position="18"/>
        <end position="37"/>
    </location>
</feature>
<sequence>MNEGCVKPLSFIQEFKKFIMRGSVVDLTVGVIIGAAFNKIVTSLVNDVIMPPIGLLLGKVDFSSLFINLSDTHYNSLAEAKAAGAPTINYGQFINNVLDFLIVAFVIFVVIKQINRFRRNEEREEKAEDPTKECPYCLSKIDVKATRCPKCTSMLNEKEPEPSAT</sequence>